<dbReference type="STRING" id="133381.A0A2T9Y0L9"/>
<feature type="compositionally biased region" description="Polar residues" evidence="1">
    <location>
        <begin position="315"/>
        <end position="329"/>
    </location>
</feature>
<feature type="compositionally biased region" description="Polar residues" evidence="1">
    <location>
        <begin position="228"/>
        <end position="237"/>
    </location>
</feature>
<proteinExistence type="predicted"/>
<name>A0A2T9Y0L9_9FUNG</name>
<evidence type="ECO:0000256" key="2">
    <source>
        <dbReference type="SAM" id="SignalP"/>
    </source>
</evidence>
<evidence type="ECO:0000256" key="1">
    <source>
        <dbReference type="SAM" id="MobiDB-lite"/>
    </source>
</evidence>
<gene>
    <name evidence="3" type="ORF">BB560_006879</name>
</gene>
<organism evidence="3 4">
    <name type="scientific">Smittium megazygosporum</name>
    <dbReference type="NCBI Taxonomy" id="133381"/>
    <lineage>
        <taxon>Eukaryota</taxon>
        <taxon>Fungi</taxon>
        <taxon>Fungi incertae sedis</taxon>
        <taxon>Zoopagomycota</taxon>
        <taxon>Kickxellomycotina</taxon>
        <taxon>Harpellomycetes</taxon>
        <taxon>Harpellales</taxon>
        <taxon>Legeriomycetaceae</taxon>
        <taxon>Smittium</taxon>
    </lineage>
</organism>
<comment type="caution">
    <text evidence="3">The sequence shown here is derived from an EMBL/GenBank/DDBJ whole genome shotgun (WGS) entry which is preliminary data.</text>
</comment>
<dbReference type="OrthoDB" id="5621012at2759"/>
<feature type="signal peptide" evidence="2">
    <location>
        <begin position="1"/>
        <end position="23"/>
    </location>
</feature>
<evidence type="ECO:0000313" key="4">
    <source>
        <dbReference type="Proteomes" id="UP000245609"/>
    </source>
</evidence>
<accession>A0A2T9Y0L9</accession>
<protein>
    <submittedName>
        <fullName evidence="3">Uncharacterized protein</fullName>
    </submittedName>
</protein>
<dbReference type="AlphaFoldDB" id="A0A2T9Y0L9"/>
<feature type="region of interest" description="Disordered" evidence="1">
    <location>
        <begin position="228"/>
        <end position="257"/>
    </location>
</feature>
<feature type="compositionally biased region" description="Low complexity" evidence="1">
    <location>
        <begin position="238"/>
        <end position="252"/>
    </location>
</feature>
<feature type="chain" id="PRO_5015514474" evidence="2">
    <location>
        <begin position="24"/>
        <end position="710"/>
    </location>
</feature>
<keyword evidence="2" id="KW-0732">Signal</keyword>
<evidence type="ECO:0000313" key="3">
    <source>
        <dbReference type="EMBL" id="PVU85875.1"/>
    </source>
</evidence>
<sequence>MLISETLMFALLLDQLILPQNTGESDPITEEGLEQDLEQYTNIDSVADESEEIHNNTKSNNQKAIFNLPVPDSETKVDFSSGSFNHQESNIEAVNSKKKTGFFNNRMKMAKKMVGDIKKMNAPAKSETNLSTAAMEPAINSNEVLVIQSEKPYKNKTLFEILSSVSDSDFITSYFEEYLGDAHNNNPMLGRTLYALHNAIIEFAMCIQRIMLRGGFLPTISSQKVSSKNNIDSLSENPSLTPQTPTPTYSQSNEVSVPVPAQRSSYYYFEDSRMLLRIENIDNSYFKLDIHSPYESDLNVIISIDKINTQEHQHTTYSSYQQEHSSKPSPSDLDTLMPSAKKLLSNLESNKSKLWSRESYQNSSEFYSNSTIDSLALSSKSWLNSMDQSLLNSSQGTTLVQSNTYLDEMIIEKGGYFDIELSDLKHVIDTSYYFNEKSEISQQSPAKFENFDLTHIEGNHEAFLNYMPYRIKSLLSTESVYKLHPSNEEAFSINELAHMYPASEINVGVHFFSYRNRDNSKEKKLFSSLANGLLKYASCIPSSTLRINQQKFASPESLGYQLFYHNASHAVNIGANQFIFYLDDSYKGNINPSHLSLKLANEGLTGVKKIDENIKKLALQIKNDSDNQNNPDQINDFFRPSLSFKELLNSDNSSSESFSSIKIFYLVSVVQGTQNNLFEVNRVIHGCNQLETEMLQNVSCLFLIFLNSLY</sequence>
<keyword evidence="4" id="KW-1185">Reference proteome</keyword>
<reference evidence="3 4" key="1">
    <citation type="journal article" date="2018" name="MBio">
        <title>Comparative Genomics Reveals the Core Gene Toolbox for the Fungus-Insect Symbiosis.</title>
        <authorList>
            <person name="Wang Y."/>
            <person name="Stata M."/>
            <person name="Wang W."/>
            <person name="Stajich J.E."/>
            <person name="White M.M."/>
            <person name="Moncalvo J.M."/>
        </authorList>
    </citation>
    <scope>NUCLEOTIDE SEQUENCE [LARGE SCALE GENOMIC DNA]</scope>
    <source>
        <strain evidence="3 4">SC-DP-2</strain>
    </source>
</reference>
<dbReference type="EMBL" id="MBFS01003589">
    <property type="protein sequence ID" value="PVU85875.1"/>
    <property type="molecule type" value="Genomic_DNA"/>
</dbReference>
<dbReference type="Proteomes" id="UP000245609">
    <property type="component" value="Unassembled WGS sequence"/>
</dbReference>
<feature type="region of interest" description="Disordered" evidence="1">
    <location>
        <begin position="313"/>
        <end position="333"/>
    </location>
</feature>